<comment type="cofactor">
    <cofactor evidence="1 5">
        <name>Mg(2+)</name>
        <dbReference type="ChEBI" id="CHEBI:18420"/>
    </cofactor>
</comment>
<dbReference type="PANTHER" id="PTHR20854">
    <property type="entry name" value="INOSITOL MONOPHOSPHATASE"/>
    <property type="match status" value="1"/>
</dbReference>
<dbReference type="GO" id="GO:0000105">
    <property type="term" value="P:L-histidine biosynthetic process"/>
    <property type="evidence" value="ECO:0007669"/>
    <property type="project" value="UniProtKB-UniRule"/>
</dbReference>
<dbReference type="EMBL" id="LPWF01000028">
    <property type="protein sequence ID" value="ODR96766.1"/>
    <property type="molecule type" value="Genomic_DNA"/>
</dbReference>
<feature type="binding site" evidence="5">
    <location>
        <position position="63"/>
    </location>
    <ligand>
        <name>Mg(2+)</name>
        <dbReference type="ChEBI" id="CHEBI:18420"/>
        <label>1</label>
        <note>catalytic</note>
    </ligand>
</feature>
<keyword evidence="5" id="KW-0479">Metal-binding</keyword>
<proteinExistence type="inferred from homology"/>
<dbReference type="Gene3D" id="3.40.190.80">
    <property type="match status" value="1"/>
</dbReference>
<reference evidence="6 7" key="1">
    <citation type="journal article" date="2016" name="Environ. Microbiol.">
        <title>New Methyloceanibacter diversity from North Sea sediments includes methanotroph containing solely the soluble methane monooxygenase.</title>
        <authorList>
            <person name="Vekeman B."/>
            <person name="Kerckhof F.M."/>
            <person name="Cremers G."/>
            <person name="de Vos P."/>
            <person name="Vandamme P."/>
            <person name="Boon N."/>
            <person name="Op den Camp H.J."/>
            <person name="Heylen K."/>
        </authorList>
    </citation>
    <scope>NUCLEOTIDE SEQUENCE [LARGE SCALE GENOMIC DNA]</scope>
    <source>
        <strain evidence="6 7">R-67175</strain>
    </source>
</reference>
<gene>
    <name evidence="6" type="ORF">AUC69_13675</name>
</gene>
<dbReference type="InterPro" id="IPR011809">
    <property type="entry name" value="His_9_proposed"/>
</dbReference>
<dbReference type="CDD" id="cd01641">
    <property type="entry name" value="Bacterial_IMPase_like_1"/>
    <property type="match status" value="1"/>
</dbReference>
<feature type="binding site" evidence="5">
    <location>
        <position position="81"/>
    </location>
    <ligand>
        <name>Mg(2+)</name>
        <dbReference type="ChEBI" id="CHEBI:18420"/>
        <label>1</label>
        <note>catalytic</note>
    </ligand>
</feature>
<evidence type="ECO:0000256" key="4">
    <source>
        <dbReference type="NCBIfam" id="TIGR02067"/>
    </source>
</evidence>
<dbReference type="PRINTS" id="PR00377">
    <property type="entry name" value="IMPHPHTASES"/>
</dbReference>
<dbReference type="GO" id="GO:0004401">
    <property type="term" value="F:histidinol-phosphatase activity"/>
    <property type="evidence" value="ECO:0007669"/>
    <property type="project" value="UniProtKB-UniRule"/>
</dbReference>
<dbReference type="GO" id="GO:0006020">
    <property type="term" value="P:inositol metabolic process"/>
    <property type="evidence" value="ECO:0007669"/>
    <property type="project" value="TreeGrafter"/>
</dbReference>
<evidence type="ECO:0000313" key="6">
    <source>
        <dbReference type="EMBL" id="ODR96766.1"/>
    </source>
</evidence>
<dbReference type="Proteomes" id="UP000094472">
    <property type="component" value="Unassembled WGS sequence"/>
</dbReference>
<dbReference type="GO" id="GO:0046872">
    <property type="term" value="F:metal ion binding"/>
    <property type="evidence" value="ECO:0007669"/>
    <property type="project" value="UniProtKB-KW"/>
</dbReference>
<sequence>MALAHALADKAGAVILPHFRTGLAVDHKGGAAFDPVTAADRDAETAIRQALAEACPSHGIIGEEFGESRGSSSYCWIIDPIDGTRAFIIGQPLWGTLIGLTSGGAPLLGLMDQPYTRERFWSGERDAFFRRDGQTTTMHVRPCATLADAVLASTTPDMFEGGDAEPFERLSRAVRLRRFGGDCYNYCLLALGHIDLVVECGLKPFDILPLVPIVERAGGVVSTWEGNDPREGGRIIAAGDPRLHALAMEMLAG</sequence>
<organism evidence="6 7">
    <name type="scientific">Methyloceanibacter superfactus</name>
    <dbReference type="NCBI Taxonomy" id="1774969"/>
    <lineage>
        <taxon>Bacteria</taxon>
        <taxon>Pseudomonadati</taxon>
        <taxon>Pseudomonadota</taxon>
        <taxon>Alphaproteobacteria</taxon>
        <taxon>Hyphomicrobiales</taxon>
        <taxon>Hyphomicrobiaceae</taxon>
        <taxon>Methyloceanibacter</taxon>
    </lineage>
</organism>
<keyword evidence="7" id="KW-1185">Reference proteome</keyword>
<dbReference type="Pfam" id="PF00459">
    <property type="entry name" value="Inositol_P"/>
    <property type="match status" value="1"/>
</dbReference>
<keyword evidence="5" id="KW-0460">Magnesium</keyword>
<dbReference type="EC" id="3.1.3.15" evidence="4"/>
<protein>
    <recommendedName>
        <fullName evidence="4">Histidinol-phosphatase</fullName>
        <ecNumber evidence="4">3.1.3.15</ecNumber>
    </recommendedName>
</protein>
<comment type="caution">
    <text evidence="6">The sequence shown here is derived from an EMBL/GenBank/DDBJ whole genome shotgun (WGS) entry which is preliminary data.</text>
</comment>
<evidence type="ECO:0000256" key="1">
    <source>
        <dbReference type="ARBA" id="ARBA00001946"/>
    </source>
</evidence>
<feature type="binding site" evidence="5">
    <location>
        <position position="206"/>
    </location>
    <ligand>
        <name>Mg(2+)</name>
        <dbReference type="ChEBI" id="CHEBI:18420"/>
        <label>1</label>
        <note>catalytic</note>
    </ligand>
</feature>
<dbReference type="InterPro" id="IPR000760">
    <property type="entry name" value="Inositol_monophosphatase-like"/>
</dbReference>
<evidence type="ECO:0000256" key="3">
    <source>
        <dbReference type="ARBA" id="ARBA00022801"/>
    </source>
</evidence>
<keyword evidence="3" id="KW-0378">Hydrolase</keyword>
<dbReference type="NCBIfam" id="TIGR02067">
    <property type="entry name" value="his_9_HisN"/>
    <property type="match status" value="1"/>
</dbReference>
<evidence type="ECO:0000313" key="7">
    <source>
        <dbReference type="Proteomes" id="UP000094472"/>
    </source>
</evidence>
<accession>A0A1E3VV14</accession>
<feature type="binding site" evidence="5">
    <location>
        <position position="79"/>
    </location>
    <ligand>
        <name>Mg(2+)</name>
        <dbReference type="ChEBI" id="CHEBI:18420"/>
        <label>1</label>
        <note>catalytic</note>
    </ligand>
</feature>
<dbReference type="GO" id="GO:0007165">
    <property type="term" value="P:signal transduction"/>
    <property type="evidence" value="ECO:0007669"/>
    <property type="project" value="TreeGrafter"/>
</dbReference>
<dbReference type="PANTHER" id="PTHR20854:SF4">
    <property type="entry name" value="INOSITOL-1-MONOPHOSPHATASE-RELATED"/>
    <property type="match status" value="1"/>
</dbReference>
<dbReference type="GO" id="GO:0008934">
    <property type="term" value="F:inositol monophosphate 1-phosphatase activity"/>
    <property type="evidence" value="ECO:0007669"/>
    <property type="project" value="TreeGrafter"/>
</dbReference>
<dbReference type="SUPFAM" id="SSF56655">
    <property type="entry name" value="Carbohydrate phosphatase"/>
    <property type="match status" value="1"/>
</dbReference>
<dbReference type="STRING" id="1774969.AUC69_13675"/>
<dbReference type="Gene3D" id="3.30.540.10">
    <property type="entry name" value="Fructose-1,6-Bisphosphatase, subunit A, domain 1"/>
    <property type="match status" value="1"/>
</dbReference>
<feature type="binding site" evidence="5">
    <location>
        <position position="82"/>
    </location>
    <ligand>
        <name>Mg(2+)</name>
        <dbReference type="ChEBI" id="CHEBI:18420"/>
        <label>1</label>
        <note>catalytic</note>
    </ligand>
</feature>
<dbReference type="AlphaFoldDB" id="A0A1E3VV14"/>
<evidence type="ECO:0000256" key="5">
    <source>
        <dbReference type="PIRSR" id="PIRSR600760-2"/>
    </source>
</evidence>
<dbReference type="OrthoDB" id="9785695at2"/>
<evidence type="ECO:0000256" key="2">
    <source>
        <dbReference type="ARBA" id="ARBA00009759"/>
    </source>
</evidence>
<comment type="similarity">
    <text evidence="2">Belongs to the inositol monophosphatase superfamily.</text>
</comment>
<name>A0A1E3VV14_9HYPH</name>